<keyword evidence="8" id="KW-0067">ATP-binding</keyword>
<dbReference type="Gene3D" id="1.10.10.830">
    <property type="entry name" value="Ile-tRNA synthetase CP2 domain-like"/>
    <property type="match status" value="1"/>
</dbReference>
<dbReference type="GO" id="GO:0046872">
    <property type="term" value="F:metal ion binding"/>
    <property type="evidence" value="ECO:0007669"/>
    <property type="project" value="UniProtKB-KW"/>
</dbReference>
<dbReference type="EMBL" id="RBPV01000480">
    <property type="protein sequence ID" value="RMO49831.1"/>
    <property type="molecule type" value="Genomic_DNA"/>
</dbReference>
<dbReference type="Pfam" id="PF13603">
    <property type="entry name" value="tRNA-synt_1_2"/>
    <property type="match status" value="1"/>
</dbReference>
<evidence type="ECO:0000259" key="15">
    <source>
        <dbReference type="Pfam" id="PF06827"/>
    </source>
</evidence>
<comment type="caution">
    <text evidence="18">The sequence shown here is derived from an EMBL/GenBank/DDBJ whole genome shotgun (WGS) entry which is preliminary data.</text>
</comment>
<evidence type="ECO:0000256" key="13">
    <source>
        <dbReference type="NCBIfam" id="TIGR00392"/>
    </source>
</evidence>
<dbReference type="InterPro" id="IPR013155">
    <property type="entry name" value="M/V/L/I-tRNA-synth_anticd-bd"/>
</dbReference>
<keyword evidence="9" id="KW-0648">Protein biosynthesis</keyword>
<dbReference type="PRINTS" id="PR00984">
    <property type="entry name" value="TRNASYNTHILE"/>
</dbReference>
<dbReference type="GO" id="GO:0002161">
    <property type="term" value="F:aminoacyl-tRNA deacylase activity"/>
    <property type="evidence" value="ECO:0007669"/>
    <property type="project" value="InterPro"/>
</dbReference>
<proteinExistence type="inferred from homology"/>
<dbReference type="Proteomes" id="UP000275613">
    <property type="component" value="Unassembled WGS sequence"/>
</dbReference>
<evidence type="ECO:0000259" key="14">
    <source>
        <dbReference type="Pfam" id="PF00133"/>
    </source>
</evidence>
<gene>
    <name evidence="18" type="ORF">ALQ39_05727</name>
</gene>
<dbReference type="InterPro" id="IPR002301">
    <property type="entry name" value="Ile-tRNA-ligase"/>
</dbReference>
<feature type="domain" description="Leucyl-tRNA synthetase editing" evidence="17">
    <location>
        <begin position="67"/>
        <end position="126"/>
    </location>
</feature>
<evidence type="ECO:0000259" key="16">
    <source>
        <dbReference type="Pfam" id="PF08264"/>
    </source>
</evidence>
<dbReference type="GO" id="GO:0005524">
    <property type="term" value="F:ATP binding"/>
    <property type="evidence" value="ECO:0007669"/>
    <property type="project" value="UniProtKB-KW"/>
</dbReference>
<dbReference type="FunFam" id="1.10.730.20:FF:000001">
    <property type="entry name" value="Isoleucine--tRNA ligase"/>
    <property type="match status" value="1"/>
</dbReference>
<evidence type="ECO:0000313" key="18">
    <source>
        <dbReference type="EMBL" id="RMO49831.1"/>
    </source>
</evidence>
<accession>A0A3M3VW89</accession>
<evidence type="ECO:0000256" key="1">
    <source>
        <dbReference type="ARBA" id="ARBA00006887"/>
    </source>
</evidence>
<evidence type="ECO:0000256" key="11">
    <source>
        <dbReference type="ARBA" id="ARBA00025217"/>
    </source>
</evidence>
<dbReference type="InterPro" id="IPR025709">
    <property type="entry name" value="Leu_tRNA-synth_edit"/>
</dbReference>
<sequence length="710" mass="80151">MVIWTTTPWTIPANQALNVHPEFEYALVDVGDKLLVLAAELVESCLARYKLEGTVIATTTGQALELINFRHPFYDRLSPVYLADYVELGAGTGIVHSSPAYGVDDFNICKQYGLSNDDIISPVQSNGVYVESLEFFGGQFIFKANQNIIDKLVEVGSLMDTETISHSYMHCWRHKSPLIYRATAQWFVGMDKQPESGETLRKRAVKAIEDTEFVPAWGQARLHSMIANRPDWCISRQRNWGVPIPFFLHKESGDLHPRTVELMEEVAQRVEKEGIEAWFKLDASELLGDEAAKYYKISDTLDVWFDSGTTHWHVLRGSHPMGHESGPRADLYLEGSDQHRGWFHSSLLTGCMLDDHAPYRELLTHGFVVDENGRKMSKSLNNVVAPQKVNDSLGADIMRLWVSATDYSGEMAVSDQILQRSADAYRRIRNTARFLLSNLSGFNPATDILPAEEMLALDRWAVDRTLLLQRELQEHYGEYRFWNVYSKIHNFCVQELGGFYLDIIKDRQYTTAADSTARRSCQTALFHISEALVRWIAPILAFTADELWQFLPGERNESVMLNTWYEGLTEMPADFDMDRAYWERIMAVKTSVNKEMENLRAAKAIGGNLQAEVTLYAEESLVADLSKLSNELRFVLITSTASVAPLASAPADAVVTEVAGLKLKVLKSSHAKCARCWHHREDVGVNPEHPEICGRCVDNISGAGEVRHYA</sequence>
<evidence type="ECO:0000313" key="19">
    <source>
        <dbReference type="Proteomes" id="UP000275613"/>
    </source>
</evidence>
<feature type="domain" description="Aminoacyl-tRNA synthetase class Ia" evidence="14">
    <location>
        <begin position="149"/>
        <end position="413"/>
    </location>
</feature>
<protein>
    <recommendedName>
        <fullName evidence="2 13">Isoleucine--tRNA ligase</fullName>
        <ecNumber evidence="2 13">6.1.1.5</ecNumber>
    </recommendedName>
</protein>
<dbReference type="EC" id="6.1.1.5" evidence="2 13"/>
<dbReference type="InterPro" id="IPR009008">
    <property type="entry name" value="Val/Leu/Ile-tRNA-synth_edit"/>
</dbReference>
<keyword evidence="3" id="KW-0963">Cytoplasm</keyword>
<dbReference type="PANTHER" id="PTHR42765:SF1">
    <property type="entry name" value="ISOLEUCINE--TRNA LIGASE, MITOCHONDRIAL"/>
    <property type="match status" value="1"/>
</dbReference>
<dbReference type="InterPro" id="IPR050081">
    <property type="entry name" value="Ile-tRNA_ligase"/>
</dbReference>
<evidence type="ECO:0000256" key="3">
    <source>
        <dbReference type="ARBA" id="ARBA00022490"/>
    </source>
</evidence>
<keyword evidence="7" id="KW-0862">Zinc</keyword>
<dbReference type="GO" id="GO:0005829">
    <property type="term" value="C:cytosol"/>
    <property type="evidence" value="ECO:0007669"/>
    <property type="project" value="TreeGrafter"/>
</dbReference>
<keyword evidence="4 18" id="KW-0436">Ligase</keyword>
<dbReference type="InterPro" id="IPR033708">
    <property type="entry name" value="Anticodon_Ile_BEm"/>
</dbReference>
<dbReference type="CDD" id="cd07960">
    <property type="entry name" value="Anticodon_Ia_Ile_BEm"/>
    <property type="match status" value="1"/>
</dbReference>
<dbReference type="InterPro" id="IPR014729">
    <property type="entry name" value="Rossmann-like_a/b/a_fold"/>
</dbReference>
<evidence type="ECO:0000256" key="10">
    <source>
        <dbReference type="ARBA" id="ARBA00023146"/>
    </source>
</evidence>
<name>A0A3M3VW89_PSEA0</name>
<dbReference type="SUPFAM" id="SSF47323">
    <property type="entry name" value="Anticodon-binding domain of a subclass of class I aminoacyl-tRNA synthetases"/>
    <property type="match status" value="1"/>
</dbReference>
<comment type="function">
    <text evidence="11">Catalyzes the attachment of isoleucine to tRNA(Ile). As IleRS can inadvertently accommodate and process structurally similar amino acids such as valine, to avoid such errors it has two additional distinct tRNA(Ile)-dependent editing activities. One activity is designated as 'pretransfer' editing and involves the hydrolysis of activated Val-AMP. The other activity is designated 'posttransfer' editing and involves deacylation of mischarged Val-tRNA(Ile).</text>
</comment>
<dbReference type="GO" id="GO:0006428">
    <property type="term" value="P:isoleucyl-tRNA aminoacylation"/>
    <property type="evidence" value="ECO:0007669"/>
    <property type="project" value="UniProtKB-UniRule"/>
</dbReference>
<reference evidence="18 19" key="1">
    <citation type="submission" date="2018-08" db="EMBL/GenBank/DDBJ databases">
        <title>Recombination of ecologically and evolutionarily significant loci maintains genetic cohesion in the Pseudomonas syringae species complex.</title>
        <authorList>
            <person name="Dillon M."/>
            <person name="Thakur S."/>
            <person name="Almeida R.N.D."/>
            <person name="Weir B.S."/>
            <person name="Guttman D.S."/>
        </authorList>
    </citation>
    <scope>NUCLEOTIDE SEQUENCE [LARGE SCALE GENOMIC DNA]</scope>
    <source>
        <strain evidence="18 19">ICMP 4316</strain>
    </source>
</reference>
<dbReference type="Gene3D" id="3.90.740.10">
    <property type="entry name" value="Valyl/Leucyl/Isoleucyl-tRNA synthetase, editing domain"/>
    <property type="match status" value="1"/>
</dbReference>
<dbReference type="InterPro" id="IPR009080">
    <property type="entry name" value="tRNAsynth_Ia_anticodon-bd"/>
</dbReference>
<dbReference type="Pfam" id="PF08264">
    <property type="entry name" value="Anticodon_1"/>
    <property type="match status" value="1"/>
</dbReference>
<evidence type="ECO:0000259" key="17">
    <source>
        <dbReference type="Pfam" id="PF13603"/>
    </source>
</evidence>
<evidence type="ECO:0000256" key="6">
    <source>
        <dbReference type="ARBA" id="ARBA00022741"/>
    </source>
</evidence>
<evidence type="ECO:0000256" key="2">
    <source>
        <dbReference type="ARBA" id="ARBA00013165"/>
    </source>
</evidence>
<dbReference type="SUPFAM" id="SSF50677">
    <property type="entry name" value="ValRS/IleRS/LeuRS editing domain"/>
    <property type="match status" value="1"/>
</dbReference>
<dbReference type="NCBIfam" id="TIGR00392">
    <property type="entry name" value="ileS"/>
    <property type="match status" value="1"/>
</dbReference>
<dbReference type="GO" id="GO:0004822">
    <property type="term" value="F:isoleucine-tRNA ligase activity"/>
    <property type="evidence" value="ECO:0007669"/>
    <property type="project" value="UniProtKB-UniRule"/>
</dbReference>
<evidence type="ECO:0000256" key="5">
    <source>
        <dbReference type="ARBA" id="ARBA00022723"/>
    </source>
</evidence>
<dbReference type="AlphaFoldDB" id="A0A3M3VW89"/>
<dbReference type="InterPro" id="IPR002300">
    <property type="entry name" value="aa-tRNA-synth_Ia"/>
</dbReference>
<organism evidence="18 19">
    <name type="scientific">Pseudomonas amygdali pv. eriobotryae</name>
    <dbReference type="NCBI Taxonomy" id="129137"/>
    <lineage>
        <taxon>Bacteria</taxon>
        <taxon>Pseudomonadati</taxon>
        <taxon>Pseudomonadota</taxon>
        <taxon>Gammaproteobacteria</taxon>
        <taxon>Pseudomonadales</taxon>
        <taxon>Pseudomonadaceae</taxon>
        <taxon>Pseudomonas</taxon>
        <taxon>Pseudomonas amygdali</taxon>
    </lineage>
</organism>
<evidence type="ECO:0000256" key="8">
    <source>
        <dbReference type="ARBA" id="ARBA00022840"/>
    </source>
</evidence>
<comment type="catalytic activity">
    <reaction evidence="12">
        <text>tRNA(Ile) + L-isoleucine + ATP = L-isoleucyl-tRNA(Ile) + AMP + diphosphate</text>
        <dbReference type="Rhea" id="RHEA:11060"/>
        <dbReference type="Rhea" id="RHEA-COMP:9666"/>
        <dbReference type="Rhea" id="RHEA-COMP:9695"/>
        <dbReference type="ChEBI" id="CHEBI:30616"/>
        <dbReference type="ChEBI" id="CHEBI:33019"/>
        <dbReference type="ChEBI" id="CHEBI:58045"/>
        <dbReference type="ChEBI" id="CHEBI:78442"/>
        <dbReference type="ChEBI" id="CHEBI:78528"/>
        <dbReference type="ChEBI" id="CHEBI:456215"/>
        <dbReference type="EC" id="6.1.1.5"/>
    </reaction>
</comment>
<evidence type="ECO:0000256" key="9">
    <source>
        <dbReference type="ARBA" id="ARBA00022917"/>
    </source>
</evidence>
<dbReference type="GO" id="GO:0000049">
    <property type="term" value="F:tRNA binding"/>
    <property type="evidence" value="ECO:0007669"/>
    <property type="project" value="InterPro"/>
</dbReference>
<feature type="domain" description="Methionyl/Valyl/Leucyl/Isoleucyl-tRNA synthetase anticodon-binding" evidence="16">
    <location>
        <begin position="458"/>
        <end position="614"/>
    </location>
</feature>
<dbReference type="Pfam" id="PF06827">
    <property type="entry name" value="zf-FPG_IleRS"/>
    <property type="match status" value="1"/>
</dbReference>
<evidence type="ECO:0000256" key="7">
    <source>
        <dbReference type="ARBA" id="ARBA00022833"/>
    </source>
</evidence>
<evidence type="ECO:0000256" key="4">
    <source>
        <dbReference type="ARBA" id="ARBA00022598"/>
    </source>
</evidence>
<dbReference type="InterPro" id="IPR010663">
    <property type="entry name" value="Znf_FPG/IleRS"/>
</dbReference>
<comment type="similarity">
    <text evidence="1">Belongs to the class-I aminoacyl-tRNA synthetase family. IleS type 1 subfamily.</text>
</comment>
<evidence type="ECO:0000256" key="12">
    <source>
        <dbReference type="ARBA" id="ARBA00048359"/>
    </source>
</evidence>
<dbReference type="FunFam" id="3.40.50.620:FF:000048">
    <property type="entry name" value="Isoleucine--tRNA ligase"/>
    <property type="match status" value="1"/>
</dbReference>
<dbReference type="Pfam" id="PF00133">
    <property type="entry name" value="tRNA-synt_1"/>
    <property type="match status" value="1"/>
</dbReference>
<keyword evidence="5" id="KW-0479">Metal-binding</keyword>
<dbReference type="Gene3D" id="1.10.730.20">
    <property type="match status" value="1"/>
</dbReference>
<keyword evidence="10" id="KW-0030">Aminoacyl-tRNA synthetase</keyword>
<feature type="domain" description="Zinc finger FPG/IleRS-type" evidence="15">
    <location>
        <begin position="672"/>
        <end position="699"/>
    </location>
</feature>
<dbReference type="SUPFAM" id="SSF52374">
    <property type="entry name" value="Nucleotidylyl transferase"/>
    <property type="match status" value="1"/>
</dbReference>
<dbReference type="Gene3D" id="3.40.50.620">
    <property type="entry name" value="HUPs"/>
    <property type="match status" value="1"/>
</dbReference>
<keyword evidence="6" id="KW-0547">Nucleotide-binding</keyword>
<dbReference type="PANTHER" id="PTHR42765">
    <property type="entry name" value="SOLEUCYL-TRNA SYNTHETASE"/>
    <property type="match status" value="1"/>
</dbReference>